<dbReference type="GO" id="GO:0009847">
    <property type="term" value="P:spore germination"/>
    <property type="evidence" value="ECO:0007669"/>
    <property type="project" value="InterPro"/>
</dbReference>
<keyword evidence="3" id="KW-1133">Transmembrane helix</keyword>
<feature type="transmembrane region" description="Helical" evidence="3">
    <location>
        <begin position="287"/>
        <end position="306"/>
    </location>
</feature>
<keyword evidence="2 3" id="KW-0472">Membrane</keyword>
<reference evidence="4 5" key="1">
    <citation type="submission" date="2017-10" db="EMBL/GenBank/DDBJ databases">
        <title>Effective Description of Clostridium neonatale sp. nov. linked to necrotizing enterocolitis in neonates and a clarification of species assignable to the genus Clostridium (Prazmowski 1880) emend. Lawson and Rainey 2016.</title>
        <authorList>
            <person name="Bernard K."/>
            <person name="Burdz T."/>
            <person name="Wiebe D."/>
            <person name="Balcewich B."/>
            <person name="Alfa M."/>
            <person name="Bernier A.-M."/>
        </authorList>
    </citation>
    <scope>NUCLEOTIDE SEQUENCE [LARGE SCALE GENOMIC DNA]</scope>
    <source>
        <strain evidence="4 5">LCDC99A005</strain>
    </source>
</reference>
<proteinExistence type="inferred from homology"/>
<evidence type="ECO:0000256" key="3">
    <source>
        <dbReference type="SAM" id="Phobius"/>
    </source>
</evidence>
<dbReference type="Proteomes" id="UP000220840">
    <property type="component" value="Unassembled WGS sequence"/>
</dbReference>
<accession>A0A2A7MKB1</accession>
<gene>
    <name evidence="4" type="ORF">CQ394_09590</name>
</gene>
<feature type="transmembrane region" description="Helical" evidence="3">
    <location>
        <begin position="410"/>
        <end position="435"/>
    </location>
</feature>
<evidence type="ECO:0000256" key="1">
    <source>
        <dbReference type="ARBA" id="ARBA00005278"/>
    </source>
</evidence>
<dbReference type="OrthoDB" id="9772630at2"/>
<organism evidence="4 5">
    <name type="scientific">Clostridium neonatale</name>
    <dbReference type="NCBI Taxonomy" id="137838"/>
    <lineage>
        <taxon>Bacteria</taxon>
        <taxon>Bacillati</taxon>
        <taxon>Bacillota</taxon>
        <taxon>Clostridia</taxon>
        <taxon>Eubacteriales</taxon>
        <taxon>Clostridiaceae</taxon>
        <taxon>Clostridium</taxon>
    </lineage>
</organism>
<name>A0A2A7MKB1_9CLOT</name>
<feature type="transmembrane region" description="Helical" evidence="3">
    <location>
        <begin position="354"/>
        <end position="372"/>
    </location>
</feature>
<dbReference type="RefSeq" id="WP_058296081.1">
    <property type="nucleotide sequence ID" value="NZ_CAMTDF010000041.1"/>
</dbReference>
<dbReference type="InterPro" id="IPR004995">
    <property type="entry name" value="Spore_Ger"/>
</dbReference>
<evidence type="ECO:0000313" key="4">
    <source>
        <dbReference type="EMBL" id="PEG31933.1"/>
    </source>
</evidence>
<protein>
    <submittedName>
        <fullName evidence="4">Spore germination protein</fullName>
    </submittedName>
</protein>
<dbReference type="InterPro" id="IPR050768">
    <property type="entry name" value="UPF0353/GerABKA_families"/>
</dbReference>
<dbReference type="Pfam" id="PF03323">
    <property type="entry name" value="GerA"/>
    <property type="match status" value="1"/>
</dbReference>
<keyword evidence="3" id="KW-0812">Transmembrane</keyword>
<sequence length="471" mass="53406">MNVSSSFKENIKLMHSNLAIDKSYDIVERIFKIGGKDTVLYYINGFIKDDIMEEILKSFISISVDTMNSYKTIEEFTTHQVPHVSVEKQSDLEKVIDALLTGQTIFYVDGYKYFIVLDLRTYPGHDSSEPEKEKTLRGSREAFIEKLVFDSALLRRRIRDPRLIFEMHSIGTISKTDVCVAYIDGVADEKIHKMIVDSLQKVDINALTVGDQTLIDVMCRRNWFNPFPKVRYTERPDVAAAHIVEGKFAIIVDNSPNVLILPTGIFDFLQDANDYYFPLFTGNYLRLIRNLIILATVFVTPLYLLFINGNISAPAYLDFLKPKDSYFVPMSIQFIILEFAVDALKLASLNTPNALGSSLSLIGGLIIGEYTIDSGWFTSQSILYMAIVALGGFSQTSVEMNYAFKFMRMLLIILSALFGFYGFIGGLVIMFIILVSTKTIAGDHYFYPLYPLNLKALKNVLFRARTSNKVQ</sequence>
<comment type="similarity">
    <text evidence="1">Belongs to the GerABKA family.</text>
</comment>
<evidence type="ECO:0000313" key="5">
    <source>
        <dbReference type="Proteomes" id="UP000220840"/>
    </source>
</evidence>
<keyword evidence="5" id="KW-1185">Reference proteome</keyword>
<feature type="transmembrane region" description="Helical" evidence="3">
    <location>
        <begin position="326"/>
        <end position="347"/>
    </location>
</feature>
<feature type="transmembrane region" description="Helical" evidence="3">
    <location>
        <begin position="378"/>
        <end position="398"/>
    </location>
</feature>
<dbReference type="STRING" id="137838.GCA_001458595_03392"/>
<dbReference type="AlphaFoldDB" id="A0A2A7MKB1"/>
<dbReference type="PANTHER" id="PTHR22550:SF9">
    <property type="entry name" value="STAGE V SPORULATION PROTEIN AF"/>
    <property type="match status" value="1"/>
</dbReference>
<comment type="caution">
    <text evidence="4">The sequence shown here is derived from an EMBL/GenBank/DDBJ whole genome shotgun (WGS) entry which is preliminary data.</text>
</comment>
<evidence type="ECO:0000256" key="2">
    <source>
        <dbReference type="ARBA" id="ARBA00023136"/>
    </source>
</evidence>
<dbReference type="GO" id="GO:0016020">
    <property type="term" value="C:membrane"/>
    <property type="evidence" value="ECO:0007669"/>
    <property type="project" value="InterPro"/>
</dbReference>
<dbReference type="EMBL" id="PDCJ01000001">
    <property type="protein sequence ID" value="PEG31933.1"/>
    <property type="molecule type" value="Genomic_DNA"/>
</dbReference>
<dbReference type="PANTHER" id="PTHR22550">
    <property type="entry name" value="SPORE GERMINATION PROTEIN"/>
    <property type="match status" value="1"/>
</dbReference>
<dbReference type="PIRSF" id="PIRSF005690">
    <property type="entry name" value="GerBA"/>
    <property type="match status" value="1"/>
</dbReference>